<proteinExistence type="predicted"/>
<reference evidence="5" key="1">
    <citation type="journal article" date="2019" name="Int. J. Syst. Evol. Microbiol.">
        <title>The Global Catalogue of Microorganisms (GCM) 10K type strain sequencing project: providing services to taxonomists for standard genome sequencing and annotation.</title>
        <authorList>
            <consortium name="The Broad Institute Genomics Platform"/>
            <consortium name="The Broad Institute Genome Sequencing Center for Infectious Disease"/>
            <person name="Wu L."/>
            <person name="Ma J."/>
        </authorList>
    </citation>
    <scope>NUCLEOTIDE SEQUENCE [LARGE SCALE GENOMIC DNA]</scope>
    <source>
        <strain evidence="5">JCM 18952</strain>
    </source>
</reference>
<evidence type="ECO:0000313" key="5">
    <source>
        <dbReference type="Proteomes" id="UP001501257"/>
    </source>
</evidence>
<keyword evidence="2" id="KW-0732">Signal</keyword>
<accession>A0ABP9TJA7</accession>
<evidence type="ECO:0000256" key="2">
    <source>
        <dbReference type="SAM" id="SignalP"/>
    </source>
</evidence>
<feature type="chain" id="PRO_5045790506" description="DUF306 domain-containing protein" evidence="2">
    <location>
        <begin position="22"/>
        <end position="150"/>
    </location>
</feature>
<organism evidence="4 5">
    <name type="scientific">Paeniglutamicibacter antarcticus</name>
    <dbReference type="NCBI Taxonomy" id="494023"/>
    <lineage>
        <taxon>Bacteria</taxon>
        <taxon>Bacillati</taxon>
        <taxon>Actinomycetota</taxon>
        <taxon>Actinomycetes</taxon>
        <taxon>Micrococcales</taxon>
        <taxon>Micrococcaceae</taxon>
        <taxon>Paeniglutamicibacter</taxon>
    </lineage>
</organism>
<dbReference type="InterPro" id="IPR005184">
    <property type="entry name" value="DUF306_Meta_HslJ"/>
</dbReference>
<feature type="domain" description="DUF306" evidence="3">
    <location>
        <begin position="66"/>
        <end position="140"/>
    </location>
</feature>
<comment type="caution">
    <text evidence="4">The sequence shown here is derived from an EMBL/GenBank/DDBJ whole genome shotgun (WGS) entry which is preliminary data.</text>
</comment>
<dbReference type="Proteomes" id="UP001501257">
    <property type="component" value="Unassembled WGS sequence"/>
</dbReference>
<evidence type="ECO:0000259" key="3">
    <source>
        <dbReference type="Pfam" id="PF03724"/>
    </source>
</evidence>
<keyword evidence="5" id="KW-1185">Reference proteome</keyword>
<dbReference type="Gene3D" id="2.40.128.270">
    <property type="match status" value="1"/>
</dbReference>
<evidence type="ECO:0000313" key="4">
    <source>
        <dbReference type="EMBL" id="GAA5226231.1"/>
    </source>
</evidence>
<feature type="compositionally biased region" description="Low complexity" evidence="1">
    <location>
        <begin position="26"/>
        <end position="52"/>
    </location>
</feature>
<sequence>MKRLSALFLVPAFALALSACSGGQDSPEPSATQTPSPSATASTPDPSQAPASETDVVGQWGGATDDSPVLWFNASGTFTGNDGCNSLLGGWEQTGQQIELKNVTMTLIACVGVDDWISKTTTVQVEGDNLLLTNKAGDELGTLPRTKVAG</sequence>
<feature type="signal peptide" evidence="2">
    <location>
        <begin position="1"/>
        <end position="21"/>
    </location>
</feature>
<evidence type="ECO:0000256" key="1">
    <source>
        <dbReference type="SAM" id="MobiDB-lite"/>
    </source>
</evidence>
<dbReference type="EMBL" id="BAABLK010000015">
    <property type="protein sequence ID" value="GAA5226231.1"/>
    <property type="molecule type" value="Genomic_DNA"/>
</dbReference>
<feature type="region of interest" description="Disordered" evidence="1">
    <location>
        <begin position="21"/>
        <end position="63"/>
    </location>
</feature>
<dbReference type="RefSeq" id="WP_210100459.1">
    <property type="nucleotide sequence ID" value="NZ_BAABLK010000015.1"/>
</dbReference>
<dbReference type="InterPro" id="IPR038670">
    <property type="entry name" value="HslJ-like_sf"/>
</dbReference>
<dbReference type="Pfam" id="PF03724">
    <property type="entry name" value="META"/>
    <property type="match status" value="1"/>
</dbReference>
<gene>
    <name evidence="4" type="ORF">GCM10025778_07620</name>
</gene>
<dbReference type="PROSITE" id="PS51257">
    <property type="entry name" value="PROKAR_LIPOPROTEIN"/>
    <property type="match status" value="1"/>
</dbReference>
<name>A0ABP9TJA7_9MICC</name>
<protein>
    <recommendedName>
        <fullName evidence="3">DUF306 domain-containing protein</fullName>
    </recommendedName>
</protein>